<dbReference type="Gene3D" id="3.40.50.2300">
    <property type="match status" value="2"/>
</dbReference>
<proteinExistence type="predicted"/>
<evidence type="ECO:0000313" key="2">
    <source>
        <dbReference type="EMBL" id="PIE31414.1"/>
    </source>
</evidence>
<sequence>MKSTKRTLQFIMVLGLTGLLASHTFAGSPPKILLVNSDATVEKYQIPQKTFQQTLSFPVVLVNLGEKKWRLHEVEELVYDEDPDLIYTIGSKAFLMVHKFAGKTPIVFSSAVNWLRLPVTKHTYGVSNELHSGMEIMLFRYMFPHVQKIGLLYSWKYTGKWFKHAQKQAEDMEMALVGEEIAEDSDVLENLRALRHEIDVFWLIPDPVLLKDKERLINILKVCDSLKLPVFSYHKAFIPFGVLFSVSVDIPTIGRQAAGIATQLLADERPEESVQFPAGSYIILNLKKAQEYGVSYNEEALDSVNTIIR</sequence>
<dbReference type="InterPro" id="IPR007487">
    <property type="entry name" value="ABC_transpt-TYRBP-like"/>
</dbReference>
<protein>
    <recommendedName>
        <fullName evidence="4">ABC transporter substrate-binding protein</fullName>
    </recommendedName>
</protein>
<dbReference type="Pfam" id="PF04392">
    <property type="entry name" value="ABC_sub_bind"/>
    <property type="match status" value="1"/>
</dbReference>
<evidence type="ECO:0000313" key="3">
    <source>
        <dbReference type="Proteomes" id="UP000230821"/>
    </source>
</evidence>
<accession>A0A2G6K6Y7</accession>
<name>A0A2G6K6Y7_9BACT</name>
<evidence type="ECO:0000256" key="1">
    <source>
        <dbReference type="SAM" id="SignalP"/>
    </source>
</evidence>
<feature type="chain" id="PRO_5013781503" description="ABC transporter substrate-binding protein" evidence="1">
    <location>
        <begin position="27"/>
        <end position="309"/>
    </location>
</feature>
<reference evidence="2 3" key="1">
    <citation type="submission" date="2017-10" db="EMBL/GenBank/DDBJ databases">
        <title>Novel microbial diversity and functional potential in the marine mammal oral microbiome.</title>
        <authorList>
            <person name="Dudek N.K."/>
            <person name="Sun C.L."/>
            <person name="Burstein D."/>
            <person name="Kantor R.S."/>
            <person name="Aliaga Goltsman D.S."/>
            <person name="Bik E.M."/>
            <person name="Thomas B.C."/>
            <person name="Banfield J.F."/>
            <person name="Relman D.A."/>
        </authorList>
    </citation>
    <scope>NUCLEOTIDE SEQUENCE [LARGE SCALE GENOMIC DNA]</scope>
    <source>
        <strain evidence="2">DOLJORAL78_47_16</strain>
    </source>
</reference>
<dbReference type="AlphaFoldDB" id="A0A2G6K6Y7"/>
<dbReference type="EMBL" id="PDSK01000147">
    <property type="protein sequence ID" value="PIE31414.1"/>
    <property type="molecule type" value="Genomic_DNA"/>
</dbReference>
<comment type="caution">
    <text evidence="2">The sequence shown here is derived from an EMBL/GenBank/DDBJ whole genome shotgun (WGS) entry which is preliminary data.</text>
</comment>
<dbReference type="Proteomes" id="UP000230821">
    <property type="component" value="Unassembled WGS sequence"/>
</dbReference>
<dbReference type="PANTHER" id="PTHR35271:SF1">
    <property type="entry name" value="ABC TRANSPORTER, SUBSTRATE-BINDING LIPOPROTEIN"/>
    <property type="match status" value="1"/>
</dbReference>
<dbReference type="PANTHER" id="PTHR35271">
    <property type="entry name" value="ABC TRANSPORTER, SUBSTRATE-BINDING LIPOPROTEIN-RELATED"/>
    <property type="match status" value="1"/>
</dbReference>
<gene>
    <name evidence="2" type="ORF">CSA56_18375</name>
</gene>
<keyword evidence="1" id="KW-0732">Signal</keyword>
<evidence type="ECO:0008006" key="4">
    <source>
        <dbReference type="Google" id="ProtNLM"/>
    </source>
</evidence>
<organism evidence="2 3">
    <name type="scientific">candidate division KSB3 bacterium</name>
    <dbReference type="NCBI Taxonomy" id="2044937"/>
    <lineage>
        <taxon>Bacteria</taxon>
        <taxon>candidate division KSB3</taxon>
    </lineage>
</organism>
<feature type="signal peptide" evidence="1">
    <location>
        <begin position="1"/>
        <end position="26"/>
    </location>
</feature>